<dbReference type="EMBL" id="JABAFZ010000002">
    <property type="protein sequence ID" value="NME88598.1"/>
    <property type="molecule type" value="Genomic_DNA"/>
</dbReference>
<organism evidence="1 2">
    <name type="scientific">Corynebacterium stationis</name>
    <dbReference type="NCBI Taxonomy" id="1705"/>
    <lineage>
        <taxon>Bacteria</taxon>
        <taxon>Bacillati</taxon>
        <taxon>Actinomycetota</taxon>
        <taxon>Actinomycetes</taxon>
        <taxon>Mycobacteriales</taxon>
        <taxon>Corynebacteriaceae</taxon>
        <taxon>Corynebacterium</taxon>
    </lineage>
</organism>
<comment type="caution">
    <text evidence="1">The sequence shown here is derived from an EMBL/GenBank/DDBJ whole genome shotgun (WGS) entry which is preliminary data.</text>
</comment>
<accession>A0AB36CIN6</accession>
<name>A0AB36CIN6_9CORY</name>
<evidence type="ECO:0000313" key="1">
    <source>
        <dbReference type="EMBL" id="NME88598.1"/>
    </source>
</evidence>
<proteinExistence type="predicted"/>
<reference evidence="1 2" key="1">
    <citation type="submission" date="2020-04" db="EMBL/GenBank/DDBJ databases">
        <authorList>
            <person name="Hitch T.C.A."/>
            <person name="Wylensek D."/>
            <person name="Clavel T."/>
        </authorList>
    </citation>
    <scope>NUCLEOTIDE SEQUENCE [LARGE SCALE GENOMIC DNA]</scope>
    <source>
        <strain evidence="1 2">BL-383-APC-3D</strain>
    </source>
</reference>
<dbReference type="AlphaFoldDB" id="A0AB36CIN6"/>
<dbReference type="RefSeq" id="WP_168969084.1">
    <property type="nucleotide sequence ID" value="NZ_JABAFZ010000002.1"/>
</dbReference>
<protein>
    <submittedName>
        <fullName evidence="1">Uncharacterized protein</fullName>
    </submittedName>
</protein>
<gene>
    <name evidence="1" type="ORF">HF853_02680</name>
</gene>
<dbReference type="Proteomes" id="UP000544551">
    <property type="component" value="Unassembled WGS sequence"/>
</dbReference>
<evidence type="ECO:0000313" key="2">
    <source>
        <dbReference type="Proteomes" id="UP000544551"/>
    </source>
</evidence>
<sequence>MASHTAKTEGIARDGLLVGFEYECHESYQKFMHWRGILELDKHYPQVEVDPDTSRVDHCRFSTSTDFFTDIDRAYSFAEKGNRT</sequence>